<dbReference type="RefSeq" id="WP_270115311.1">
    <property type="nucleotide sequence ID" value="NZ_BAAAOL010000003.1"/>
</dbReference>
<dbReference type="Proteomes" id="UP001144313">
    <property type="component" value="Unassembled WGS sequence"/>
</dbReference>
<organism evidence="1 2">
    <name type="scientific">Glycomyces algeriensis</name>
    <dbReference type="NCBI Taxonomy" id="256037"/>
    <lineage>
        <taxon>Bacteria</taxon>
        <taxon>Bacillati</taxon>
        <taxon>Actinomycetota</taxon>
        <taxon>Actinomycetes</taxon>
        <taxon>Glycomycetales</taxon>
        <taxon>Glycomycetaceae</taxon>
        <taxon>Glycomyces</taxon>
    </lineage>
</organism>
<evidence type="ECO:0008006" key="3">
    <source>
        <dbReference type="Google" id="ProtNLM"/>
    </source>
</evidence>
<dbReference type="SUPFAM" id="SSF53756">
    <property type="entry name" value="UDP-Glycosyltransferase/glycogen phosphorylase"/>
    <property type="match status" value="1"/>
</dbReference>
<protein>
    <recommendedName>
        <fullName evidence="3">Glycosyltransferase involved in cell wall biosynthesis</fullName>
    </recommendedName>
</protein>
<evidence type="ECO:0000313" key="1">
    <source>
        <dbReference type="EMBL" id="GLI41728.1"/>
    </source>
</evidence>
<comment type="caution">
    <text evidence="1">The sequence shown here is derived from an EMBL/GenBank/DDBJ whole genome shotgun (WGS) entry which is preliminary data.</text>
</comment>
<sequence length="703" mass="77817">MIDVLFISGKTAPISVLADAVRTLGAEGARVSYAASVPAAWISGQLVDIDFTDTHRLSTYNRRRNVELPFGERVWLRSRKDPWLRDHARQAHVLVALDEGAVYTVWQLAHRNRAAKAVYGLAPAIDAVRDLNQREDGPARPRGAFAPPPSVIARDFAKTMQRLPASTARTLTAKPIMRSSIGARLWRLPLRVPGVPASIRVKTGLRVNEAMNWAGRHSGGAYALALTASKIKDPAIKAELLDKAVTQEINRGTNPKHMAAAVQALLAHADGLQAAERYEEAAQALQRALFLGFHRVVHIDQLTSPLADDPEAFVKRFHGSNAMRTVMTPRGRVRPAAPAPTDRPLRLLVATSANDNFLHHILDRYRNHHGVEVRYLDVATQPSLKRISWADKRMIMERMGGDDEYAELVEDLLRPHLDWADTVFLDWCVGPAAMLTTVDPGDTRIVVRLHSYEAFTRWPHLVDFSRVDDLVFVGDHVLDLTTALVPQLRGPQAPRTQVLYNAVELSEFPRAKTDEARFSLGLIGVGQVVKDPLWAVAVLRLLREEDERYRLVLVGGDMDPKSSRATAKYRSKMEKELAPLAKAGAVLRLGPTDDVAGKLTEVGFMLSSSVRESAHLGLMEGAASGAVPVVRDWPFFAGKVHSARTVYPDSWVADTPEAAAERILRINATEESWRHSAKLAAEHALSTWDWSVVSADYDRFFLG</sequence>
<proteinExistence type="predicted"/>
<evidence type="ECO:0000313" key="2">
    <source>
        <dbReference type="Proteomes" id="UP001144313"/>
    </source>
</evidence>
<name>A0A9W6LFK8_9ACTN</name>
<dbReference type="EMBL" id="BSDT01000001">
    <property type="protein sequence ID" value="GLI41728.1"/>
    <property type="molecule type" value="Genomic_DNA"/>
</dbReference>
<gene>
    <name evidence="1" type="ORF">GALLR39Z86_15780</name>
</gene>
<reference evidence="1" key="1">
    <citation type="submission" date="2022-12" db="EMBL/GenBank/DDBJ databases">
        <title>Reference genome sequencing for broad-spectrum identification of bacterial and archaeal isolates by mass spectrometry.</title>
        <authorList>
            <person name="Sekiguchi Y."/>
            <person name="Tourlousse D.M."/>
        </authorList>
    </citation>
    <scope>NUCLEOTIDE SEQUENCE</scope>
    <source>
        <strain evidence="1">LLR39Z86</strain>
    </source>
</reference>
<dbReference type="AlphaFoldDB" id="A0A9W6LFK8"/>
<accession>A0A9W6LFK8</accession>
<keyword evidence="2" id="KW-1185">Reference proteome</keyword>
<dbReference type="Gene3D" id="3.40.50.2000">
    <property type="entry name" value="Glycogen Phosphorylase B"/>
    <property type="match status" value="1"/>
</dbReference>